<dbReference type="GO" id="GO:0071014">
    <property type="term" value="C:post-mRNA release spliceosomal complex"/>
    <property type="evidence" value="ECO:0007669"/>
    <property type="project" value="TreeGrafter"/>
</dbReference>
<dbReference type="InterPro" id="IPR040194">
    <property type="entry name" value="Cwf19-like"/>
</dbReference>
<evidence type="ECO:0000313" key="6">
    <source>
        <dbReference type="Proteomes" id="UP000279236"/>
    </source>
</evidence>
<dbReference type="PANTHER" id="PTHR12072:SF5">
    <property type="entry name" value="CWF19-LIKE PROTEIN 2"/>
    <property type="match status" value="1"/>
</dbReference>
<evidence type="ECO:0000313" key="5">
    <source>
        <dbReference type="EMBL" id="RSH86014.1"/>
    </source>
</evidence>
<dbReference type="Gene3D" id="3.30.428.10">
    <property type="entry name" value="HIT-like"/>
    <property type="match status" value="1"/>
</dbReference>
<dbReference type="GeneID" id="39588754"/>
<feature type="compositionally biased region" description="Basic and acidic residues" evidence="2">
    <location>
        <begin position="75"/>
        <end position="109"/>
    </location>
</feature>
<feature type="region of interest" description="Disordered" evidence="2">
    <location>
        <begin position="1"/>
        <end position="154"/>
    </location>
</feature>
<dbReference type="Proteomes" id="UP000279236">
    <property type="component" value="Unassembled WGS sequence"/>
</dbReference>
<feature type="compositionally biased region" description="Basic and acidic residues" evidence="2">
    <location>
        <begin position="322"/>
        <end position="343"/>
    </location>
</feature>
<name>A0A427Y4K3_9TREE</name>
<dbReference type="InterPro" id="IPR006768">
    <property type="entry name" value="Cwf19-like_C_dom-1"/>
</dbReference>
<feature type="region of interest" description="Disordered" evidence="2">
    <location>
        <begin position="166"/>
        <end position="249"/>
    </location>
</feature>
<dbReference type="SUPFAM" id="SSF54197">
    <property type="entry name" value="HIT-like"/>
    <property type="match status" value="1"/>
</dbReference>
<feature type="domain" description="Cwf19-like protein C-terminal" evidence="3">
    <location>
        <begin position="766"/>
        <end position="886"/>
    </location>
</feature>
<feature type="region of interest" description="Disordered" evidence="2">
    <location>
        <begin position="319"/>
        <end position="446"/>
    </location>
</feature>
<reference evidence="5 6" key="1">
    <citation type="submission" date="2018-11" db="EMBL/GenBank/DDBJ databases">
        <title>Genome sequence of Apiotrichum porosum DSM 27194.</title>
        <authorList>
            <person name="Aliyu H."/>
            <person name="Gorte O."/>
            <person name="Ochsenreither K."/>
        </authorList>
    </citation>
    <scope>NUCLEOTIDE SEQUENCE [LARGE SCALE GENOMIC DNA]</scope>
    <source>
        <strain evidence="5 6">DSM 27194</strain>
    </source>
</reference>
<dbReference type="InterPro" id="IPR006767">
    <property type="entry name" value="Cwf19-like_C_dom-2"/>
</dbReference>
<dbReference type="OrthoDB" id="2113965at2759"/>
<dbReference type="EMBL" id="RSCE01000002">
    <property type="protein sequence ID" value="RSH86014.1"/>
    <property type="molecule type" value="Genomic_DNA"/>
</dbReference>
<feature type="domain" description="Cwf19-like C-terminal" evidence="4">
    <location>
        <begin position="634"/>
        <end position="756"/>
    </location>
</feature>
<feature type="compositionally biased region" description="Basic and acidic residues" evidence="2">
    <location>
        <begin position="383"/>
        <end position="392"/>
    </location>
</feature>
<feature type="compositionally biased region" description="Polar residues" evidence="2">
    <location>
        <begin position="424"/>
        <end position="433"/>
    </location>
</feature>
<protein>
    <submittedName>
        <fullName evidence="5">Uncharacterized protein</fullName>
    </submittedName>
</protein>
<dbReference type="InterPro" id="IPR036265">
    <property type="entry name" value="HIT-like_sf"/>
</dbReference>
<proteinExistence type="inferred from homology"/>
<feature type="compositionally biased region" description="Basic and acidic residues" evidence="2">
    <location>
        <begin position="1"/>
        <end position="31"/>
    </location>
</feature>
<evidence type="ECO:0000259" key="4">
    <source>
        <dbReference type="Pfam" id="PF04677"/>
    </source>
</evidence>
<organism evidence="5 6">
    <name type="scientific">Apiotrichum porosum</name>
    <dbReference type="NCBI Taxonomy" id="105984"/>
    <lineage>
        <taxon>Eukaryota</taxon>
        <taxon>Fungi</taxon>
        <taxon>Dikarya</taxon>
        <taxon>Basidiomycota</taxon>
        <taxon>Agaricomycotina</taxon>
        <taxon>Tremellomycetes</taxon>
        <taxon>Trichosporonales</taxon>
        <taxon>Trichosporonaceae</taxon>
        <taxon>Apiotrichum</taxon>
    </lineage>
</organism>
<dbReference type="Pfam" id="PF04677">
    <property type="entry name" value="CwfJ_C_1"/>
    <property type="match status" value="1"/>
</dbReference>
<dbReference type="AlphaFoldDB" id="A0A427Y4K3"/>
<dbReference type="STRING" id="105984.A0A427Y4K3"/>
<sequence>MGGDIDHRERDRDGDREHRSERRYDDRDRREHREHRHRDKDETEDERRERKRRERERDDRDRKYRSRYSDDEDKDKDKDKDRDCDTDHRRRKEERREDRRRDETEDERRERKRQRREKEDRRDKERDQRRRERKEKRRDGVEVVDDDEAGSMWVEKDVDAVSAVGSIPTADSLPLKSTAVASSSVNEPPARATEDMPQRDSWMVGPDDGLGGAGGAGGSGDGGGDLFSSFGTERKRKDPNEKKPDPAKVVHSKYELNTQLLEGKSVDEYKTDEKKTQLGGPGYQWRMMKLRRLYEQAEEQGRGVEEVALERYGSLDEYNDALEERRFLDDRDARRRPRGDARGGRGGSDSASPGMRTPEASGRRFVFNNSDESRPASRQGFRRPGEENDKGTHTPTARVDALRRQESGARATPGQGATPIPSVFTPQSLTRGTSGEPPRVASLGGKPVMSIEQLNRLQAKVLRAKLTDDPEAEALEEQYERERAQYDDAGGAGPVAAGTLVREDEDGNQVQVEVLPTLDGQGRLYDVGKGDEDVQSVQGGKRRKKEPKFETRDKQGNLLRYNADDDDVTLGDLVRQERFGGGASDTKNLDAELASQITRDARFDDNLDYMDDNADKLARKRMKTDAMKRAFAINDYKRTKKALDTCPLCWQDDRNPLTAIVALGKRAYLSCTLTEELVPGHCLIVPIQHCLSTLELDDEDWEEIRNFMKCLMRMFAAENKGVLFYETILSFRQQRHTFIECVPLPANVFADAPAFFRESIMASESDWSQHKKLIDFSTRPGGFRRMLVANMPYFMVQWDYKGEKGYGHVIEGVDDAAGRAGDDELGGMDEGDAGGGKFPPYFAAEIIGNVLGLEPRKWMRPKRIDYSMNPERARALGTKFQPYNWTVQEQVDEGQ</sequence>
<dbReference type="GO" id="GO:0000398">
    <property type="term" value="P:mRNA splicing, via spliceosome"/>
    <property type="evidence" value="ECO:0007669"/>
    <property type="project" value="TreeGrafter"/>
</dbReference>
<evidence type="ECO:0000259" key="3">
    <source>
        <dbReference type="Pfam" id="PF04676"/>
    </source>
</evidence>
<feature type="compositionally biased region" description="Gly residues" evidence="2">
    <location>
        <begin position="208"/>
        <end position="225"/>
    </location>
</feature>
<comment type="similarity">
    <text evidence="1">Belongs to the CWF19 family.</text>
</comment>
<feature type="compositionally biased region" description="Basic and acidic residues" evidence="2">
    <location>
        <begin position="39"/>
        <end position="48"/>
    </location>
</feature>
<evidence type="ECO:0000256" key="2">
    <source>
        <dbReference type="SAM" id="MobiDB-lite"/>
    </source>
</evidence>
<keyword evidence="6" id="KW-1185">Reference proteome</keyword>
<feature type="compositionally biased region" description="Basic and acidic residues" evidence="2">
    <location>
        <begin position="232"/>
        <end position="249"/>
    </location>
</feature>
<dbReference type="PANTHER" id="PTHR12072">
    <property type="entry name" value="CWF19, CELL CYCLE CONTROL PROTEIN"/>
    <property type="match status" value="1"/>
</dbReference>
<feature type="region of interest" description="Disordered" evidence="2">
    <location>
        <begin position="476"/>
        <end position="496"/>
    </location>
</feature>
<feature type="compositionally biased region" description="Basic and acidic residues" evidence="2">
    <location>
        <begin position="116"/>
        <end position="130"/>
    </location>
</feature>
<comment type="caution">
    <text evidence="5">The sequence shown here is derived from an EMBL/GenBank/DDBJ whole genome shotgun (WGS) entry which is preliminary data.</text>
</comment>
<dbReference type="Pfam" id="PF04676">
    <property type="entry name" value="CwfJ_C_2"/>
    <property type="match status" value="1"/>
</dbReference>
<feature type="region of interest" description="Disordered" evidence="2">
    <location>
        <begin position="523"/>
        <end position="552"/>
    </location>
</feature>
<dbReference type="RefSeq" id="XP_028478799.1">
    <property type="nucleotide sequence ID" value="XM_028619827.1"/>
</dbReference>
<gene>
    <name evidence="5" type="ORF">EHS24_004211</name>
</gene>
<accession>A0A427Y4K3</accession>
<evidence type="ECO:0000256" key="1">
    <source>
        <dbReference type="ARBA" id="ARBA00006795"/>
    </source>
</evidence>